<evidence type="ECO:0000256" key="5">
    <source>
        <dbReference type="ARBA" id="ARBA00023077"/>
    </source>
</evidence>
<dbReference type="EMBL" id="VRYZ01000001">
    <property type="protein sequence ID" value="TXS94481.1"/>
    <property type="molecule type" value="Genomic_DNA"/>
</dbReference>
<evidence type="ECO:0000256" key="7">
    <source>
        <dbReference type="ARBA" id="ARBA00023237"/>
    </source>
</evidence>
<sequence>MFLEREDDMKASARLRLACSLAVLTLAHSQPGQAQAPGDQLLEEVIVTGSMIRGLSENAAMPVDVIDGEELQRLGSPTAVELIKSLPTSSGVIGDTNQFDSRSQATEGMASINLRGLSPQRTLVLLNSKRLVQAGTGVPFVDVNLLPLSAIRRVEILKDGASATYGSDAISGVVNFITRSDQEGFQVSGDYKGLEDSDGDYNVAGSYGFQGDKLRVFVAADYQHRSELLAKDRDFAVSDYLTNPEGGWTGGGNPATFLTLGLIPGPNGVSVGPNSALLGDPDCETLGGFRSAEGRCRTQYTPFDALIEEEDRYRAYGELGIDLGKDTTLDFSALWGQTENPHYRSSPSYLLTRSPSAVVGGSSSGFIVPASNPGYQQLLQDHPDRVPAGSVAALFPTLLFRPFLTGGNPAFEGDPDGLGASTGHRESETLRLTADLSGRINDTLEYQAAVTWQEYRRYYDGYDSFGDRVQLALAGYGGPNCDPSAGTPGANGCSWLNPFGNALTGTGPDNNNREMIDWFFVPASTEVTTDLFVADLNLSGSTGLSLGGGEVLFGVGLQYRDNGFEAEYGDNNNLAVTPCLDTPVTGNTSCDPALGALAFLGTNQDADLESDVWAAFVEVFLPFTDDFNLQAAARYEDYGGATGSTFDPKLTARWQVNDTFALRSSIGTTFRGPPAQQLTDRSVTSLQVIANSFRPVDVFGSPDLEPESALNFSAGLMFEAGGFSGSVDYFRYELEDTITAEPLSGMVGTLFDDPARCDDPAYQALRQRFQFQDGNGVAGAGTCAVSNISRVETRWVNGGDQTSAGLDFMFNWENDDFAGGRLGSGLTATYVMDYEVGAEVVEGVKVQDSFDAVGSLNFQTTSYPVPEWKTKGFVEWGRPLFGADTNARLTLNYIDSYRDQRADKNEGPFAPRTDLPGNPVLDQGAKIDSYTTLDFSLLVSLPSDINLSFSVFNLTDRDPSFARLDYNYDPFTGSPAGRQFKLGITSRF</sequence>
<name>A0A5C9A5N6_9GAMM</name>
<keyword evidence="6 8" id="KW-0472">Membrane</keyword>
<dbReference type="PANTHER" id="PTHR47234:SF2">
    <property type="entry name" value="TONB-DEPENDENT RECEPTOR"/>
    <property type="match status" value="1"/>
</dbReference>
<comment type="caution">
    <text evidence="12">The sequence shown here is derived from an EMBL/GenBank/DDBJ whole genome shotgun (WGS) entry which is preliminary data.</text>
</comment>
<keyword evidence="5 9" id="KW-0798">TonB box</keyword>
<dbReference type="GO" id="GO:0009279">
    <property type="term" value="C:cell outer membrane"/>
    <property type="evidence" value="ECO:0007669"/>
    <property type="project" value="UniProtKB-SubCell"/>
</dbReference>
<evidence type="ECO:0000256" key="2">
    <source>
        <dbReference type="ARBA" id="ARBA00022448"/>
    </source>
</evidence>
<dbReference type="Proteomes" id="UP000321933">
    <property type="component" value="Unassembled WGS sequence"/>
</dbReference>
<dbReference type="InterPro" id="IPR037066">
    <property type="entry name" value="Plug_dom_sf"/>
</dbReference>
<evidence type="ECO:0000313" key="13">
    <source>
        <dbReference type="Proteomes" id="UP000321933"/>
    </source>
</evidence>
<gene>
    <name evidence="12" type="ORF">FVW59_00745</name>
</gene>
<comment type="similarity">
    <text evidence="8 9">Belongs to the TonB-dependent receptor family.</text>
</comment>
<dbReference type="InterPro" id="IPR000531">
    <property type="entry name" value="Beta-barrel_TonB"/>
</dbReference>
<evidence type="ECO:0000259" key="10">
    <source>
        <dbReference type="Pfam" id="PF00593"/>
    </source>
</evidence>
<keyword evidence="3 8" id="KW-1134">Transmembrane beta strand</keyword>
<proteinExistence type="inferred from homology"/>
<keyword evidence="7 8" id="KW-0998">Cell outer membrane</keyword>
<dbReference type="SUPFAM" id="SSF56935">
    <property type="entry name" value="Porins"/>
    <property type="match status" value="1"/>
</dbReference>
<evidence type="ECO:0000256" key="6">
    <source>
        <dbReference type="ARBA" id="ARBA00023136"/>
    </source>
</evidence>
<dbReference type="Pfam" id="PF00593">
    <property type="entry name" value="TonB_dep_Rec_b-barrel"/>
    <property type="match status" value="1"/>
</dbReference>
<dbReference type="AlphaFoldDB" id="A0A5C9A5N6"/>
<evidence type="ECO:0000256" key="8">
    <source>
        <dbReference type="PROSITE-ProRule" id="PRU01360"/>
    </source>
</evidence>
<evidence type="ECO:0000256" key="1">
    <source>
        <dbReference type="ARBA" id="ARBA00004571"/>
    </source>
</evidence>
<keyword evidence="12" id="KW-0675">Receptor</keyword>
<dbReference type="Pfam" id="PF07715">
    <property type="entry name" value="Plug"/>
    <property type="match status" value="1"/>
</dbReference>
<comment type="subcellular location">
    <subcellularLocation>
        <location evidence="1 8">Cell outer membrane</location>
        <topology evidence="1 8">Multi-pass membrane protein</topology>
    </subcellularLocation>
</comment>
<keyword evidence="2 8" id="KW-0813">Transport</keyword>
<evidence type="ECO:0000313" key="12">
    <source>
        <dbReference type="EMBL" id="TXS94481.1"/>
    </source>
</evidence>
<keyword evidence="4 8" id="KW-0812">Transmembrane</keyword>
<protein>
    <submittedName>
        <fullName evidence="12">TonB-dependent receptor</fullName>
    </submittedName>
</protein>
<dbReference type="PANTHER" id="PTHR47234">
    <property type="match status" value="1"/>
</dbReference>
<feature type="domain" description="TonB-dependent receptor plug" evidence="11">
    <location>
        <begin position="58"/>
        <end position="173"/>
    </location>
</feature>
<dbReference type="PROSITE" id="PS52016">
    <property type="entry name" value="TONB_DEPENDENT_REC_3"/>
    <property type="match status" value="1"/>
</dbReference>
<dbReference type="OrthoDB" id="9805434at2"/>
<evidence type="ECO:0000256" key="4">
    <source>
        <dbReference type="ARBA" id="ARBA00022692"/>
    </source>
</evidence>
<dbReference type="Gene3D" id="2.170.130.10">
    <property type="entry name" value="TonB-dependent receptor, plug domain"/>
    <property type="match status" value="1"/>
</dbReference>
<keyword evidence="13" id="KW-1185">Reference proteome</keyword>
<evidence type="ECO:0000256" key="3">
    <source>
        <dbReference type="ARBA" id="ARBA00022452"/>
    </source>
</evidence>
<evidence type="ECO:0000259" key="11">
    <source>
        <dbReference type="Pfam" id="PF07715"/>
    </source>
</evidence>
<accession>A0A5C9A5N6</accession>
<organism evidence="12 13">
    <name type="scientific">Parahaliea aestuarii</name>
    <dbReference type="NCBI Taxonomy" id="1852021"/>
    <lineage>
        <taxon>Bacteria</taxon>
        <taxon>Pseudomonadati</taxon>
        <taxon>Pseudomonadota</taxon>
        <taxon>Gammaproteobacteria</taxon>
        <taxon>Cellvibrionales</taxon>
        <taxon>Halieaceae</taxon>
        <taxon>Parahaliea</taxon>
    </lineage>
</organism>
<dbReference type="Gene3D" id="2.40.170.20">
    <property type="entry name" value="TonB-dependent receptor, beta-barrel domain"/>
    <property type="match status" value="1"/>
</dbReference>
<dbReference type="InterPro" id="IPR039426">
    <property type="entry name" value="TonB-dep_rcpt-like"/>
</dbReference>
<dbReference type="InterPro" id="IPR012910">
    <property type="entry name" value="Plug_dom"/>
</dbReference>
<feature type="domain" description="TonB-dependent receptor-like beta-barrel" evidence="10">
    <location>
        <begin position="409"/>
        <end position="954"/>
    </location>
</feature>
<evidence type="ECO:0000256" key="9">
    <source>
        <dbReference type="RuleBase" id="RU003357"/>
    </source>
</evidence>
<dbReference type="InterPro" id="IPR036942">
    <property type="entry name" value="Beta-barrel_TonB_sf"/>
</dbReference>
<reference evidence="12 13" key="1">
    <citation type="submission" date="2019-08" db="EMBL/GenBank/DDBJ databases">
        <title>Parahaliea maris sp. nov., isolated from the surface seawater.</title>
        <authorList>
            <person name="Liu Y."/>
        </authorList>
    </citation>
    <scope>NUCLEOTIDE SEQUENCE [LARGE SCALE GENOMIC DNA]</scope>
    <source>
        <strain evidence="12 13">S2-26</strain>
    </source>
</reference>